<keyword evidence="9" id="KW-1185">Reference proteome</keyword>
<dbReference type="PANTHER" id="PTHR11654">
    <property type="entry name" value="OLIGOPEPTIDE TRANSPORTER-RELATED"/>
    <property type="match status" value="1"/>
</dbReference>
<dbReference type="EMBL" id="MAVT02002395">
    <property type="protein sequence ID" value="POS69335.1"/>
    <property type="molecule type" value="Genomic_DNA"/>
</dbReference>
<dbReference type="GO" id="GO:0016020">
    <property type="term" value="C:membrane"/>
    <property type="evidence" value="ECO:0007669"/>
    <property type="project" value="UniProtKB-SubCell"/>
</dbReference>
<dbReference type="Proteomes" id="UP000094444">
    <property type="component" value="Unassembled WGS sequence"/>
</dbReference>
<evidence type="ECO:0000256" key="7">
    <source>
        <dbReference type="SAM" id="Phobius"/>
    </source>
</evidence>
<dbReference type="GO" id="GO:0022857">
    <property type="term" value="F:transmembrane transporter activity"/>
    <property type="evidence" value="ECO:0007669"/>
    <property type="project" value="InterPro"/>
</dbReference>
<evidence type="ECO:0000256" key="4">
    <source>
        <dbReference type="ARBA" id="ARBA00022989"/>
    </source>
</evidence>
<sequence length="333" mass="36193">MESSTVQESDPEKKRPDLAPSLEINDAAPADGSSVPTSEDLKTLPRVCDKISNAIFFMVVAEVAERFTYRSLTGPMQNYIQNPLHDTSHPGALGKGQATATAIGYFFSCWCYLTPIFGAIVADSWLGRFKTILVGTITATVGVSILFITSIPICLEKGAGFPGLIVALFIIGLGAGGIKSNVGPLVAEQYVTKEPRLSIDSQGHQVIIDPDITVQTIFSRYYWIMNIGACSGLVAVWLELKVGFWGTFLVPLCIYACAVIVLIVGRNNCVTHPPEGSIVSKAVHALWIGLKNNRDMDKARPSYHIQQYGSSTLPWDDHFVDELKIALTACRVL</sequence>
<keyword evidence="5 7" id="KW-0472">Membrane</keyword>
<dbReference type="InParanoid" id="A0A2P5HGG7"/>
<dbReference type="Pfam" id="PF00854">
    <property type="entry name" value="PTR2"/>
    <property type="match status" value="1"/>
</dbReference>
<accession>A0A2P5HGG7</accession>
<dbReference type="InterPro" id="IPR036259">
    <property type="entry name" value="MFS_trans_sf"/>
</dbReference>
<feature type="region of interest" description="Disordered" evidence="6">
    <location>
        <begin position="1"/>
        <end position="40"/>
    </location>
</feature>
<dbReference type="Gene3D" id="1.20.1250.20">
    <property type="entry name" value="MFS general substrate transporter like domains"/>
    <property type="match status" value="1"/>
</dbReference>
<dbReference type="SUPFAM" id="SSF103473">
    <property type="entry name" value="MFS general substrate transporter"/>
    <property type="match status" value="1"/>
</dbReference>
<comment type="similarity">
    <text evidence="2">Belongs to the major facilitator superfamily. Proton-dependent oligopeptide transporter (POT/PTR) (TC 2.A.17) family.</text>
</comment>
<evidence type="ECO:0000256" key="1">
    <source>
        <dbReference type="ARBA" id="ARBA00004141"/>
    </source>
</evidence>
<protein>
    <submittedName>
        <fullName evidence="8">POT family protein</fullName>
    </submittedName>
</protein>
<dbReference type="AlphaFoldDB" id="A0A2P5HGG7"/>
<gene>
    <name evidence="8" type="ORF">DHEL01_v212269</name>
</gene>
<evidence type="ECO:0000256" key="6">
    <source>
        <dbReference type="SAM" id="MobiDB-lite"/>
    </source>
</evidence>
<evidence type="ECO:0000313" key="9">
    <source>
        <dbReference type="Proteomes" id="UP000094444"/>
    </source>
</evidence>
<evidence type="ECO:0000313" key="8">
    <source>
        <dbReference type="EMBL" id="POS69335.1"/>
    </source>
</evidence>
<feature type="transmembrane region" description="Helical" evidence="7">
    <location>
        <begin position="132"/>
        <end position="153"/>
    </location>
</feature>
<feature type="transmembrane region" description="Helical" evidence="7">
    <location>
        <begin position="159"/>
        <end position="178"/>
    </location>
</feature>
<evidence type="ECO:0000256" key="2">
    <source>
        <dbReference type="ARBA" id="ARBA00005982"/>
    </source>
</evidence>
<name>A0A2P5HGG7_DIAHE</name>
<dbReference type="InterPro" id="IPR000109">
    <property type="entry name" value="POT_fam"/>
</dbReference>
<comment type="subcellular location">
    <subcellularLocation>
        <location evidence="1">Membrane</location>
        <topology evidence="1">Multi-pass membrane protein</topology>
    </subcellularLocation>
</comment>
<reference evidence="8" key="1">
    <citation type="submission" date="2017-09" db="EMBL/GenBank/DDBJ databases">
        <title>Polyketide synthases of a Diaporthe helianthi virulent isolate.</title>
        <authorList>
            <person name="Baroncelli R."/>
        </authorList>
    </citation>
    <scope>NUCLEOTIDE SEQUENCE [LARGE SCALE GENOMIC DNA]</scope>
    <source>
        <strain evidence="8">7/96</strain>
    </source>
</reference>
<keyword evidence="4 7" id="KW-1133">Transmembrane helix</keyword>
<feature type="transmembrane region" description="Helical" evidence="7">
    <location>
        <begin position="221"/>
        <end position="238"/>
    </location>
</feature>
<evidence type="ECO:0000256" key="5">
    <source>
        <dbReference type="ARBA" id="ARBA00023136"/>
    </source>
</evidence>
<dbReference type="STRING" id="158607.A0A2P5HGG7"/>
<comment type="caution">
    <text evidence="8">The sequence shown here is derived from an EMBL/GenBank/DDBJ whole genome shotgun (WGS) entry which is preliminary data.</text>
</comment>
<feature type="transmembrane region" description="Helical" evidence="7">
    <location>
        <begin position="244"/>
        <end position="264"/>
    </location>
</feature>
<organism evidence="8 9">
    <name type="scientific">Diaporthe helianthi</name>
    <dbReference type="NCBI Taxonomy" id="158607"/>
    <lineage>
        <taxon>Eukaryota</taxon>
        <taxon>Fungi</taxon>
        <taxon>Dikarya</taxon>
        <taxon>Ascomycota</taxon>
        <taxon>Pezizomycotina</taxon>
        <taxon>Sordariomycetes</taxon>
        <taxon>Sordariomycetidae</taxon>
        <taxon>Diaporthales</taxon>
        <taxon>Diaporthaceae</taxon>
        <taxon>Diaporthe</taxon>
    </lineage>
</organism>
<proteinExistence type="inferred from homology"/>
<feature type="transmembrane region" description="Helical" evidence="7">
    <location>
        <begin position="102"/>
        <end position="120"/>
    </location>
</feature>
<keyword evidence="3 7" id="KW-0812">Transmembrane</keyword>
<evidence type="ECO:0000256" key="3">
    <source>
        <dbReference type="ARBA" id="ARBA00022692"/>
    </source>
</evidence>
<dbReference type="OrthoDB" id="8904098at2759"/>